<proteinExistence type="predicted"/>
<accession>W9GDP6</accession>
<gene>
    <name evidence="1" type="ORF">N864_14240</name>
</gene>
<keyword evidence="2" id="KW-1185">Reference proteome</keyword>
<protein>
    <submittedName>
        <fullName evidence="1">Uncharacterized protein</fullName>
    </submittedName>
</protein>
<sequence>MAHPSELQDYLNACRARVESQVAFFREFAGAVGRADDDEERGLEPMLESLEADYFNNLVIVLDAYFADSRRDSPGPVAREVEALSDSLIHGEGELLPEPAARIDEGRSILGLKAGDSIRLTAQNFSRLADAYFAEIERRQGL</sequence>
<organism evidence="1 2">
    <name type="scientific">Intrasporangium chromatireducens Q5-1</name>
    <dbReference type="NCBI Taxonomy" id="584657"/>
    <lineage>
        <taxon>Bacteria</taxon>
        <taxon>Bacillati</taxon>
        <taxon>Actinomycetota</taxon>
        <taxon>Actinomycetes</taxon>
        <taxon>Micrococcales</taxon>
        <taxon>Intrasporangiaceae</taxon>
        <taxon>Intrasporangium</taxon>
    </lineage>
</organism>
<dbReference type="OrthoDB" id="2988647at2"/>
<dbReference type="AlphaFoldDB" id="W9GDP6"/>
<evidence type="ECO:0000313" key="2">
    <source>
        <dbReference type="Proteomes" id="UP000019494"/>
    </source>
</evidence>
<dbReference type="EMBL" id="AWQS01000268">
    <property type="protein sequence ID" value="EWT04336.1"/>
    <property type="molecule type" value="Genomic_DNA"/>
</dbReference>
<reference evidence="2" key="1">
    <citation type="submission" date="2013-08" db="EMBL/GenBank/DDBJ databases">
        <title>Intrasporangium oryzae NRRL B-24470.</title>
        <authorList>
            <person name="Liu H."/>
            <person name="Wang G."/>
        </authorList>
    </citation>
    <scope>NUCLEOTIDE SEQUENCE [LARGE SCALE GENOMIC DNA]</scope>
    <source>
        <strain evidence="2">Q5-1</strain>
    </source>
</reference>
<dbReference type="Proteomes" id="UP000019494">
    <property type="component" value="Unassembled WGS sequence"/>
</dbReference>
<dbReference type="RefSeq" id="WP_034721074.1">
    <property type="nucleotide sequence ID" value="NZ_AWQS01000268.1"/>
</dbReference>
<name>W9GDP6_9MICO</name>
<evidence type="ECO:0000313" key="1">
    <source>
        <dbReference type="EMBL" id="EWT04336.1"/>
    </source>
</evidence>
<comment type="caution">
    <text evidence="1">The sequence shown here is derived from an EMBL/GenBank/DDBJ whole genome shotgun (WGS) entry which is preliminary data.</text>
</comment>